<proteinExistence type="predicted"/>
<name>A0A915BXM6_PARUN</name>
<reference evidence="2" key="1">
    <citation type="submission" date="2022-11" db="UniProtKB">
        <authorList>
            <consortium name="WormBaseParasite"/>
        </authorList>
    </citation>
    <scope>IDENTIFICATION</scope>
</reference>
<evidence type="ECO:0000313" key="1">
    <source>
        <dbReference type="Proteomes" id="UP000887569"/>
    </source>
</evidence>
<sequence length="133" mass="15554">MLIKMLKRRRTEEQLFDNVLEGIYPEQDGFLANERRSSLHRIPAYRFAILRVFQLQLKLCTKIMELRPTSDSIEEPSTLKRLARRSILRHSIRNRAGKISLLQPNENSTVVFDIREVLPGELIDYLKDGACED</sequence>
<organism evidence="1 2">
    <name type="scientific">Parascaris univalens</name>
    <name type="common">Nematode worm</name>
    <dbReference type="NCBI Taxonomy" id="6257"/>
    <lineage>
        <taxon>Eukaryota</taxon>
        <taxon>Metazoa</taxon>
        <taxon>Ecdysozoa</taxon>
        <taxon>Nematoda</taxon>
        <taxon>Chromadorea</taxon>
        <taxon>Rhabditida</taxon>
        <taxon>Spirurina</taxon>
        <taxon>Ascaridomorpha</taxon>
        <taxon>Ascaridoidea</taxon>
        <taxon>Ascarididae</taxon>
        <taxon>Parascaris</taxon>
    </lineage>
</organism>
<dbReference type="AlphaFoldDB" id="A0A915BXM6"/>
<dbReference type="Proteomes" id="UP000887569">
    <property type="component" value="Unplaced"/>
</dbReference>
<keyword evidence="1" id="KW-1185">Reference proteome</keyword>
<evidence type="ECO:0000313" key="2">
    <source>
        <dbReference type="WBParaSite" id="PgR068_g047_t01"/>
    </source>
</evidence>
<protein>
    <submittedName>
        <fullName evidence="2">Uncharacterized protein</fullName>
    </submittedName>
</protein>
<accession>A0A915BXM6</accession>
<dbReference type="WBParaSite" id="PgR068_g047_t01">
    <property type="protein sequence ID" value="PgR068_g047_t01"/>
    <property type="gene ID" value="PgR068_g047"/>
</dbReference>